<sequence length="258" mass="27159">MNPWRTVVETAFRGVARWRRGRAVHTTGVEVDAEIDLDPDSLLGRALGAAGPRPARVRVSRSVGLPGGWPDLLGIALRVPADHGPFDLLLASVAGRGWAHPLLVPARSWWGRPWSTVLPYTAGGRLVWPGLETPDGPAGEGADVARVAEAVGRGPVVCAVTELVAGGARRVGTLRLDAVRTDPAPLTFDPVLHTAPGLRPVRLLSGLREWAYTGSREGRGAPLTGGQSRQERSQTVYGERSRSAGTDSGSAASVSVTT</sequence>
<evidence type="ECO:0000313" key="2">
    <source>
        <dbReference type="EMBL" id="MBW0126936.1"/>
    </source>
</evidence>
<accession>A0ABS6U3Y0</accession>
<dbReference type="RefSeq" id="WP_218595268.1">
    <property type="nucleotide sequence ID" value="NZ_JADQDE010000259.1"/>
</dbReference>
<gene>
    <name evidence="2" type="ORF">I4I82_04480</name>
</gene>
<dbReference type="EMBL" id="JADQDF010000001">
    <property type="protein sequence ID" value="MBW0126936.1"/>
    <property type="molecule type" value="Genomic_DNA"/>
</dbReference>
<evidence type="ECO:0008006" key="4">
    <source>
        <dbReference type="Google" id="ProtNLM"/>
    </source>
</evidence>
<comment type="caution">
    <text evidence="2">The sequence shown here is derived from an EMBL/GenBank/DDBJ whole genome shotgun (WGS) entry which is preliminary data.</text>
</comment>
<feature type="compositionally biased region" description="Polar residues" evidence="1">
    <location>
        <begin position="225"/>
        <end position="236"/>
    </location>
</feature>
<protein>
    <recommendedName>
        <fullName evidence="4">Phosphodiesterase</fullName>
    </recommendedName>
</protein>
<name>A0ABS6U3Y0_9PSEU</name>
<reference evidence="2 3" key="1">
    <citation type="submission" date="2020-11" db="EMBL/GenBank/DDBJ databases">
        <title>Pseudonocardia abyssalis sp. nov. and Pseudonocardia oceani sp. nov., description and phylogenomic analysis of two novel actinomycetes isolated from the deep Southern Ocean.</title>
        <authorList>
            <person name="Parra J."/>
        </authorList>
    </citation>
    <scope>NUCLEOTIDE SEQUENCE [LARGE SCALE GENOMIC DNA]</scope>
    <source>
        <strain evidence="3">KRD185</strain>
    </source>
</reference>
<feature type="compositionally biased region" description="Polar residues" evidence="1">
    <location>
        <begin position="243"/>
        <end position="258"/>
    </location>
</feature>
<proteinExistence type="predicted"/>
<feature type="region of interest" description="Disordered" evidence="1">
    <location>
        <begin position="215"/>
        <end position="258"/>
    </location>
</feature>
<keyword evidence="3" id="KW-1185">Reference proteome</keyword>
<evidence type="ECO:0000256" key="1">
    <source>
        <dbReference type="SAM" id="MobiDB-lite"/>
    </source>
</evidence>
<organism evidence="2 3">
    <name type="scientific">Pseudonocardia oceani</name>
    <dbReference type="NCBI Taxonomy" id="2792013"/>
    <lineage>
        <taxon>Bacteria</taxon>
        <taxon>Bacillati</taxon>
        <taxon>Actinomycetota</taxon>
        <taxon>Actinomycetes</taxon>
        <taxon>Pseudonocardiales</taxon>
        <taxon>Pseudonocardiaceae</taxon>
        <taxon>Pseudonocardia</taxon>
    </lineage>
</organism>
<dbReference type="Proteomes" id="UP000694300">
    <property type="component" value="Unassembled WGS sequence"/>
</dbReference>
<evidence type="ECO:0000313" key="3">
    <source>
        <dbReference type="Proteomes" id="UP000694300"/>
    </source>
</evidence>